<proteinExistence type="inferred from homology"/>
<reference evidence="4 5" key="1">
    <citation type="submission" date="2020-12" db="EMBL/GenBank/DDBJ databases">
        <authorList>
            <person name="Awala S.I."/>
            <person name="Gwak J.-H."/>
            <person name="Kim S.-J."/>
            <person name="Rhee S.-K."/>
        </authorList>
    </citation>
    <scope>NUCLEOTIDE SEQUENCE [LARGE SCALE GENOMIC DNA]</scope>
    <source>
        <strain evidence="4 5">IT5</strain>
    </source>
</reference>
<dbReference type="CDD" id="cd02511">
    <property type="entry name" value="Beta4Glucosyltransferase"/>
    <property type="match status" value="1"/>
</dbReference>
<dbReference type="SUPFAM" id="SSF53448">
    <property type="entry name" value="Nucleotide-diphospho-sugar transferases"/>
    <property type="match status" value="1"/>
</dbReference>
<evidence type="ECO:0000256" key="2">
    <source>
        <dbReference type="SAM" id="Phobius"/>
    </source>
</evidence>
<protein>
    <submittedName>
        <fullName evidence="4">Glycosyltransferase family 2 protein</fullName>
    </submittedName>
</protein>
<evidence type="ECO:0000259" key="3">
    <source>
        <dbReference type="Pfam" id="PF00535"/>
    </source>
</evidence>
<dbReference type="Proteomes" id="UP000663088">
    <property type="component" value="Chromosome"/>
</dbReference>
<gene>
    <name evidence="4" type="ORF">EM20IM_07860</name>
</gene>
<dbReference type="Pfam" id="PF00535">
    <property type="entry name" value="Glycos_transf_2"/>
    <property type="match status" value="1"/>
</dbReference>
<keyword evidence="2" id="KW-1133">Transmembrane helix</keyword>
<feature type="domain" description="Glycosyltransferase 2-like" evidence="3">
    <location>
        <begin position="4"/>
        <end position="102"/>
    </location>
</feature>
<dbReference type="Gene3D" id="3.90.550.10">
    <property type="entry name" value="Spore Coat Polysaccharide Biosynthesis Protein SpsA, Chain A"/>
    <property type="match status" value="1"/>
</dbReference>
<evidence type="ECO:0000313" key="5">
    <source>
        <dbReference type="Proteomes" id="UP000663088"/>
    </source>
</evidence>
<sequence>MNVSVILLTYNSAKSLHKTLTSLTRLSDDIHAVDSFSSDETVEILKSYKVRVVQHEFENYGKQRNWAITNLKTTYDWQLHVDSEEWLSEELIENIKKLDEKELVGINGIMIQRLVVFLNRKILHGGMTPIWHLRLFRSGCGKCEEKKYDQHFMVEGKTIKIEGYILDNVCTDLSEFILKHNRWSDLEAEEYLENLKSKSGASPLMIKGKLFGNSMERKRWFKEGYLKLPLFIRPYLLFFYRYVIKRGFLDGIEGLIFFTLQTFWFRFLIDAKIYEKTTQKKNRSLP</sequence>
<dbReference type="PANTHER" id="PTHR43630:SF2">
    <property type="entry name" value="GLYCOSYLTRANSFERASE"/>
    <property type="match status" value="1"/>
</dbReference>
<accession>A0ABX7PTU4</accession>
<comment type="similarity">
    <text evidence="1">Belongs to the glycosyltransferase 2 family. WaaE/KdtX subfamily.</text>
</comment>
<dbReference type="PANTHER" id="PTHR43630">
    <property type="entry name" value="POLY-BETA-1,6-N-ACETYL-D-GLUCOSAMINE SYNTHASE"/>
    <property type="match status" value="1"/>
</dbReference>
<evidence type="ECO:0000313" key="4">
    <source>
        <dbReference type="EMBL" id="QSR86405.1"/>
    </source>
</evidence>
<dbReference type="RefSeq" id="WP_206845652.1">
    <property type="nucleotide sequence ID" value="NZ_CP065956.1"/>
</dbReference>
<keyword evidence="2" id="KW-0472">Membrane</keyword>
<organism evidence="4 5">
    <name type="scientific">Candidatus Methylacidiphilum infernorum</name>
    <dbReference type="NCBI Taxonomy" id="511746"/>
    <lineage>
        <taxon>Bacteria</taxon>
        <taxon>Pseudomonadati</taxon>
        <taxon>Verrucomicrobiota</taxon>
        <taxon>Methylacidiphilae</taxon>
        <taxon>Methylacidiphilales</taxon>
        <taxon>Methylacidiphilaceae</taxon>
        <taxon>Methylacidiphilum (ex Ratnadevi et al. 2023)</taxon>
    </lineage>
</organism>
<dbReference type="EMBL" id="CP065956">
    <property type="protein sequence ID" value="QSR86405.1"/>
    <property type="molecule type" value="Genomic_DNA"/>
</dbReference>
<dbReference type="InterPro" id="IPR001173">
    <property type="entry name" value="Glyco_trans_2-like"/>
</dbReference>
<evidence type="ECO:0000256" key="1">
    <source>
        <dbReference type="ARBA" id="ARBA00038494"/>
    </source>
</evidence>
<keyword evidence="5" id="KW-1185">Reference proteome</keyword>
<dbReference type="InterPro" id="IPR029044">
    <property type="entry name" value="Nucleotide-diphossugar_trans"/>
</dbReference>
<keyword evidence="2" id="KW-0812">Transmembrane</keyword>
<name>A0ABX7PTU4_9BACT</name>
<feature type="transmembrane region" description="Helical" evidence="2">
    <location>
        <begin position="255"/>
        <end position="274"/>
    </location>
</feature>